<reference evidence="1 2" key="1">
    <citation type="journal article" date="2019" name="Commun. Biol.">
        <title>The bagworm genome reveals a unique fibroin gene that provides high tensile strength.</title>
        <authorList>
            <person name="Kono N."/>
            <person name="Nakamura H."/>
            <person name="Ohtoshi R."/>
            <person name="Tomita M."/>
            <person name="Numata K."/>
            <person name="Arakawa K."/>
        </authorList>
    </citation>
    <scope>NUCLEOTIDE SEQUENCE [LARGE SCALE GENOMIC DNA]</scope>
</reference>
<gene>
    <name evidence="1" type="ORF">EVAR_38764_1</name>
</gene>
<dbReference type="Proteomes" id="UP000299102">
    <property type="component" value="Unassembled WGS sequence"/>
</dbReference>
<dbReference type="AlphaFoldDB" id="A0A4C1WKJ2"/>
<evidence type="ECO:0000313" key="2">
    <source>
        <dbReference type="Proteomes" id="UP000299102"/>
    </source>
</evidence>
<comment type="caution">
    <text evidence="1">The sequence shown here is derived from an EMBL/GenBank/DDBJ whole genome shotgun (WGS) entry which is preliminary data.</text>
</comment>
<protein>
    <submittedName>
        <fullName evidence="1">Uncharacterized protein</fullName>
    </submittedName>
</protein>
<dbReference type="EMBL" id="BGZK01000580">
    <property type="protein sequence ID" value="GBP51370.1"/>
    <property type="molecule type" value="Genomic_DNA"/>
</dbReference>
<accession>A0A4C1WKJ2</accession>
<keyword evidence="2" id="KW-1185">Reference proteome</keyword>
<proteinExistence type="predicted"/>
<sequence>MDIHKKSTIHNQTHGLPSVGAVIGSQFKRHISEVASADTMYKSAGNYSRLRARASHPTCGAESRLADYSWTAHILLEEVVSLRNDGGVAKAPAGVGRRSSSEGHISMIIYHCILLLS</sequence>
<evidence type="ECO:0000313" key="1">
    <source>
        <dbReference type="EMBL" id="GBP51370.1"/>
    </source>
</evidence>
<name>A0A4C1WKJ2_EUMVA</name>
<organism evidence="1 2">
    <name type="scientific">Eumeta variegata</name>
    <name type="common">Bagworm moth</name>
    <name type="synonym">Eumeta japonica</name>
    <dbReference type="NCBI Taxonomy" id="151549"/>
    <lineage>
        <taxon>Eukaryota</taxon>
        <taxon>Metazoa</taxon>
        <taxon>Ecdysozoa</taxon>
        <taxon>Arthropoda</taxon>
        <taxon>Hexapoda</taxon>
        <taxon>Insecta</taxon>
        <taxon>Pterygota</taxon>
        <taxon>Neoptera</taxon>
        <taxon>Endopterygota</taxon>
        <taxon>Lepidoptera</taxon>
        <taxon>Glossata</taxon>
        <taxon>Ditrysia</taxon>
        <taxon>Tineoidea</taxon>
        <taxon>Psychidae</taxon>
        <taxon>Oiketicinae</taxon>
        <taxon>Eumeta</taxon>
    </lineage>
</organism>